<dbReference type="InterPro" id="IPR011990">
    <property type="entry name" value="TPR-like_helical_dom_sf"/>
</dbReference>
<dbReference type="Gene3D" id="3.40.50.300">
    <property type="entry name" value="P-loop containing nucleotide triphosphate hydrolases"/>
    <property type="match status" value="1"/>
</dbReference>
<dbReference type="InterPro" id="IPR027417">
    <property type="entry name" value="P-loop_NTPase"/>
</dbReference>
<accession>A0ABS5TS70</accession>
<evidence type="ECO:0000313" key="3">
    <source>
        <dbReference type="EMBL" id="MBT0773640.1"/>
    </source>
</evidence>
<protein>
    <submittedName>
        <fullName evidence="3">Tetratricopeptide repeat protein</fullName>
    </submittedName>
</protein>
<name>A0ABS5TS70_9ACTN</name>
<evidence type="ECO:0000256" key="1">
    <source>
        <dbReference type="SAM" id="MobiDB-lite"/>
    </source>
</evidence>
<dbReference type="Pfam" id="PF13424">
    <property type="entry name" value="TPR_12"/>
    <property type="match status" value="1"/>
</dbReference>
<sequence>MTDPTTATNPTSPTTVTNPAPVTVHVHAHHGSIVSAVGSGTQHNHTHEPEHEPGDVARGYADARRRGLALSLEPPSGHRDEHRPVRGHTALIRHLEQVVLSPGPGSTHVLHGLGGCGKTSLALEIAHLADRAGLAVWWVTADTRANLETGLRTLATRLGAAESELTHRHAPDVLWERLHALDPETRWLLVLDDAEHPADLLDSPFGTHDGRSWLRPHPGDTGTVLVTSRSGGSPWAWWCTQHVIHPLATEDAVTTLYDHVGPWAGDTHDATALAESLGRLPLALTIAGSALARNADWPWPEPGTPTTFREYQQAVLRDGAPDAVDGIVARVWDVAVQGLRSRGHHRCEQLLAVLATMAQTPIPVALLLPTATAAQTRSLAGVTGNELRDLTRALGEQHLIELHNATPSVHQKPRELSIFMHPLVRSAALREQPAPVADAVLLVHNAVVNLLGIPDEIKLWSSWRLMAPHAHHLIFLLSAALDRGERLAPEVVARAAHAASLTARSLHVQGVYDVAGGQFEAINALTGPVLGERHPETLRCLHYIGVLEHERGQHAEALRRHDHVYRLRREVLGPDDAETLRSRHYRALAHHALGQVDQAEQEYRQVLEKRRRVLGPDHRHTFATEHNLVRVRHERGLLSEAAQEYEQLHRRMVTALGPDYRHTLVTQHNHAMVLHALGRLDEAEAGFRFVCQAETALMGAEHPTTLSGRYSLCRVLADRGLSEQAEQERLSVLAAQVRVLGEHHPETVITRERKPGPARSGPI</sequence>
<dbReference type="EMBL" id="JAHBAY010000019">
    <property type="protein sequence ID" value="MBT0773640.1"/>
    <property type="molecule type" value="Genomic_DNA"/>
</dbReference>
<dbReference type="InterPro" id="IPR011717">
    <property type="entry name" value="TPR-4"/>
</dbReference>
<dbReference type="Pfam" id="PF00931">
    <property type="entry name" value="NB-ARC"/>
    <property type="match status" value="1"/>
</dbReference>
<evidence type="ECO:0000259" key="2">
    <source>
        <dbReference type="Pfam" id="PF00931"/>
    </source>
</evidence>
<dbReference type="Gene3D" id="1.25.40.10">
    <property type="entry name" value="Tetratricopeptide repeat domain"/>
    <property type="match status" value="2"/>
</dbReference>
<reference evidence="3 4" key="1">
    <citation type="submission" date="2021-05" db="EMBL/GenBank/DDBJ databases">
        <title>Kineosporia and Streptomyces sp. nov. two new marine actinobacteria isolated from Coral.</title>
        <authorList>
            <person name="Buangrab K."/>
            <person name="Sutthacheep M."/>
            <person name="Yeemin T."/>
            <person name="Harunari E."/>
            <person name="Igarashi Y."/>
            <person name="Kanchanasin P."/>
            <person name="Tanasupawat S."/>
            <person name="Phongsopitanun W."/>
        </authorList>
    </citation>
    <scope>NUCLEOTIDE SEQUENCE [LARGE SCALE GENOMIC DNA]</scope>
    <source>
        <strain evidence="3 4">J2-2</strain>
    </source>
</reference>
<dbReference type="Pfam" id="PF07721">
    <property type="entry name" value="TPR_4"/>
    <property type="match status" value="1"/>
</dbReference>
<dbReference type="SUPFAM" id="SSF52540">
    <property type="entry name" value="P-loop containing nucleoside triphosphate hydrolases"/>
    <property type="match status" value="1"/>
</dbReference>
<keyword evidence="4" id="KW-1185">Reference proteome</keyword>
<evidence type="ECO:0000313" key="4">
    <source>
        <dbReference type="Proteomes" id="UP001197247"/>
    </source>
</evidence>
<feature type="domain" description="NB-ARC" evidence="2">
    <location>
        <begin position="102"/>
        <end position="196"/>
    </location>
</feature>
<dbReference type="InterPro" id="IPR053137">
    <property type="entry name" value="NLR-like"/>
</dbReference>
<dbReference type="PANTHER" id="PTHR46082:SF6">
    <property type="entry name" value="AAA+ ATPASE DOMAIN-CONTAINING PROTEIN-RELATED"/>
    <property type="match status" value="1"/>
</dbReference>
<dbReference type="Proteomes" id="UP001197247">
    <property type="component" value="Unassembled WGS sequence"/>
</dbReference>
<feature type="region of interest" description="Disordered" evidence="1">
    <location>
        <begin position="744"/>
        <end position="763"/>
    </location>
</feature>
<gene>
    <name evidence="3" type="ORF">KIH74_32145</name>
</gene>
<dbReference type="InterPro" id="IPR002182">
    <property type="entry name" value="NB-ARC"/>
</dbReference>
<comment type="caution">
    <text evidence="3">The sequence shown here is derived from an EMBL/GenBank/DDBJ whole genome shotgun (WGS) entry which is preliminary data.</text>
</comment>
<proteinExistence type="predicted"/>
<dbReference type="RefSeq" id="WP_214160181.1">
    <property type="nucleotide sequence ID" value="NZ_JAHBAY010000019.1"/>
</dbReference>
<dbReference type="PRINTS" id="PR00364">
    <property type="entry name" value="DISEASERSIST"/>
</dbReference>
<feature type="compositionally biased region" description="Basic and acidic residues" evidence="1">
    <location>
        <begin position="744"/>
        <end position="755"/>
    </location>
</feature>
<dbReference type="SUPFAM" id="SSF48452">
    <property type="entry name" value="TPR-like"/>
    <property type="match status" value="2"/>
</dbReference>
<dbReference type="PANTHER" id="PTHR46082">
    <property type="entry name" value="ATP/GTP-BINDING PROTEIN-RELATED"/>
    <property type="match status" value="1"/>
</dbReference>
<organism evidence="3 4">
    <name type="scientific">Kineosporia corallincola</name>
    <dbReference type="NCBI Taxonomy" id="2835133"/>
    <lineage>
        <taxon>Bacteria</taxon>
        <taxon>Bacillati</taxon>
        <taxon>Actinomycetota</taxon>
        <taxon>Actinomycetes</taxon>
        <taxon>Kineosporiales</taxon>
        <taxon>Kineosporiaceae</taxon>
        <taxon>Kineosporia</taxon>
    </lineage>
</organism>